<evidence type="ECO:0000256" key="4">
    <source>
        <dbReference type="ARBA" id="ARBA00022833"/>
    </source>
</evidence>
<dbReference type="PROSITE" id="PS50249">
    <property type="entry name" value="MPN"/>
    <property type="match status" value="1"/>
</dbReference>
<keyword evidence="1" id="KW-0645">Protease</keyword>
<dbReference type="PROSITE" id="PS01302">
    <property type="entry name" value="UPF0758"/>
    <property type="match status" value="1"/>
</dbReference>
<dbReference type="NCBIfam" id="NF000642">
    <property type="entry name" value="PRK00024.1"/>
    <property type="match status" value="1"/>
</dbReference>
<evidence type="ECO:0000256" key="5">
    <source>
        <dbReference type="ARBA" id="ARBA00023049"/>
    </source>
</evidence>
<keyword evidence="4" id="KW-0862">Zinc</keyword>
<dbReference type="Pfam" id="PF20582">
    <property type="entry name" value="UPF0758_N"/>
    <property type="match status" value="1"/>
</dbReference>
<dbReference type="NCBIfam" id="TIGR00608">
    <property type="entry name" value="radc"/>
    <property type="match status" value="1"/>
</dbReference>
<keyword evidence="5" id="KW-0482">Metalloprotease</keyword>
<reference evidence="8" key="1">
    <citation type="journal article" date="2020" name="mSystems">
        <title>Genome- and Community-Level Interaction Insights into Carbon Utilization and Element Cycling Functions of Hydrothermarchaeota in Hydrothermal Sediment.</title>
        <authorList>
            <person name="Zhou Z."/>
            <person name="Liu Y."/>
            <person name="Xu W."/>
            <person name="Pan J."/>
            <person name="Luo Z.H."/>
            <person name="Li M."/>
        </authorList>
    </citation>
    <scope>NUCLEOTIDE SEQUENCE [LARGE SCALE GENOMIC DNA]</scope>
    <source>
        <strain evidence="8">SpSt-81</strain>
    </source>
</reference>
<dbReference type="Pfam" id="PF04002">
    <property type="entry name" value="RadC"/>
    <property type="match status" value="1"/>
</dbReference>
<dbReference type="GO" id="GO:0006508">
    <property type="term" value="P:proteolysis"/>
    <property type="evidence" value="ECO:0007669"/>
    <property type="project" value="UniProtKB-KW"/>
</dbReference>
<dbReference type="PANTHER" id="PTHR30471">
    <property type="entry name" value="DNA REPAIR PROTEIN RADC"/>
    <property type="match status" value="1"/>
</dbReference>
<gene>
    <name evidence="8" type="ORF">ENW00_05725</name>
</gene>
<proteinExistence type="inferred from homology"/>
<organism evidence="8">
    <name type="scientific">Dictyoglomus thermophilum</name>
    <dbReference type="NCBI Taxonomy" id="14"/>
    <lineage>
        <taxon>Bacteria</taxon>
        <taxon>Pseudomonadati</taxon>
        <taxon>Dictyoglomota</taxon>
        <taxon>Dictyoglomia</taxon>
        <taxon>Dictyoglomales</taxon>
        <taxon>Dictyoglomaceae</taxon>
        <taxon>Dictyoglomus</taxon>
    </lineage>
</organism>
<dbReference type="CDD" id="cd08071">
    <property type="entry name" value="MPN_DUF2466"/>
    <property type="match status" value="1"/>
</dbReference>
<evidence type="ECO:0000313" key="8">
    <source>
        <dbReference type="EMBL" id="HFX13641.1"/>
    </source>
</evidence>
<dbReference type="InterPro" id="IPR020891">
    <property type="entry name" value="UPF0758_CS"/>
</dbReference>
<evidence type="ECO:0000256" key="3">
    <source>
        <dbReference type="ARBA" id="ARBA00022801"/>
    </source>
</evidence>
<dbReference type="InterPro" id="IPR010994">
    <property type="entry name" value="RuvA_2-like"/>
</dbReference>
<dbReference type="AlphaFoldDB" id="A0A7C3RVQ0"/>
<keyword evidence="2" id="KW-0479">Metal-binding</keyword>
<dbReference type="InterPro" id="IPR046778">
    <property type="entry name" value="UPF0758_N"/>
</dbReference>
<protein>
    <submittedName>
        <fullName evidence="8">JAB domain-containing protein</fullName>
    </submittedName>
</protein>
<keyword evidence="3" id="KW-0378">Hydrolase</keyword>
<comment type="caution">
    <text evidence="8">The sequence shown here is derived from an EMBL/GenBank/DDBJ whole genome shotgun (WGS) entry which is preliminary data.</text>
</comment>
<dbReference type="GO" id="GO:0046872">
    <property type="term" value="F:metal ion binding"/>
    <property type="evidence" value="ECO:0007669"/>
    <property type="project" value="UniProtKB-KW"/>
</dbReference>
<name>A0A7C3RVQ0_DICTH</name>
<dbReference type="InterPro" id="IPR001405">
    <property type="entry name" value="UPF0758"/>
</dbReference>
<accession>A0A7C3RVQ0</accession>
<evidence type="ECO:0000259" key="7">
    <source>
        <dbReference type="PROSITE" id="PS50249"/>
    </source>
</evidence>
<dbReference type="Gene3D" id="3.40.140.10">
    <property type="entry name" value="Cytidine Deaminase, domain 2"/>
    <property type="match status" value="1"/>
</dbReference>
<evidence type="ECO:0000256" key="2">
    <source>
        <dbReference type="ARBA" id="ARBA00022723"/>
    </source>
</evidence>
<dbReference type="EMBL" id="DTIN01000015">
    <property type="protein sequence ID" value="HFX13641.1"/>
    <property type="molecule type" value="Genomic_DNA"/>
</dbReference>
<dbReference type="PANTHER" id="PTHR30471:SF3">
    <property type="entry name" value="UPF0758 PROTEIN YEES-RELATED"/>
    <property type="match status" value="1"/>
</dbReference>
<evidence type="ECO:0000256" key="1">
    <source>
        <dbReference type="ARBA" id="ARBA00022670"/>
    </source>
</evidence>
<feature type="domain" description="MPN" evidence="7">
    <location>
        <begin position="106"/>
        <end position="228"/>
    </location>
</feature>
<sequence>MKKRKIKDLPPLERPRERLLNYGEKALSDAELLAIILRTGDKNNTVYELSQKLLIDFGSLKKISEVGIGELIKYPGVGITKAIQIKASIELGRRIYSEKKNFFNESITKPEDAFNLFKNDFWDLKEEHLFCAYLDVKNRCLNKILIAKGNLNLVYATPREILKYALQENSVKIILAHNHPSGDISPSEDDIIFTKRIAEAGKIIGLEILDHLIIYNDSYLSLKAKNYF</sequence>
<dbReference type="GO" id="GO:0008237">
    <property type="term" value="F:metallopeptidase activity"/>
    <property type="evidence" value="ECO:0007669"/>
    <property type="project" value="UniProtKB-KW"/>
</dbReference>
<comment type="similarity">
    <text evidence="6">Belongs to the UPF0758 family.</text>
</comment>
<dbReference type="SUPFAM" id="SSF47781">
    <property type="entry name" value="RuvA domain 2-like"/>
    <property type="match status" value="1"/>
</dbReference>
<evidence type="ECO:0000256" key="6">
    <source>
        <dbReference type="RuleBase" id="RU003797"/>
    </source>
</evidence>
<dbReference type="InterPro" id="IPR037518">
    <property type="entry name" value="MPN"/>
</dbReference>
<dbReference type="InterPro" id="IPR025657">
    <property type="entry name" value="RadC_JAB"/>
</dbReference>